<reference evidence="1 2" key="1">
    <citation type="submission" date="2024-02" db="EMBL/GenBank/DDBJ databases">
        <title>Rhodopirellula caenicola NBRC 110016.</title>
        <authorList>
            <person name="Ichikawa N."/>
            <person name="Katano-Makiyama Y."/>
            <person name="Hidaka K."/>
        </authorList>
    </citation>
    <scope>NUCLEOTIDE SEQUENCE [LARGE SCALE GENOMIC DNA]</scope>
    <source>
        <strain evidence="1 2">NBRC 110016</strain>
    </source>
</reference>
<keyword evidence="2" id="KW-1185">Reference proteome</keyword>
<protein>
    <submittedName>
        <fullName evidence="1">Uncharacterized protein</fullName>
    </submittedName>
</protein>
<gene>
    <name evidence="1" type="ORF">Rcae01_05612</name>
</gene>
<evidence type="ECO:0000313" key="1">
    <source>
        <dbReference type="EMBL" id="GAA5510106.1"/>
    </source>
</evidence>
<organism evidence="1 2">
    <name type="scientific">Novipirellula caenicola</name>
    <dbReference type="NCBI Taxonomy" id="1536901"/>
    <lineage>
        <taxon>Bacteria</taxon>
        <taxon>Pseudomonadati</taxon>
        <taxon>Planctomycetota</taxon>
        <taxon>Planctomycetia</taxon>
        <taxon>Pirellulales</taxon>
        <taxon>Pirellulaceae</taxon>
        <taxon>Novipirellula</taxon>
    </lineage>
</organism>
<comment type="caution">
    <text evidence="1">The sequence shown here is derived from an EMBL/GenBank/DDBJ whole genome shotgun (WGS) entry which is preliminary data.</text>
</comment>
<accession>A0ABP9VYC7</accession>
<dbReference type="EMBL" id="BAABRO010000019">
    <property type="protein sequence ID" value="GAA5510106.1"/>
    <property type="molecule type" value="Genomic_DNA"/>
</dbReference>
<name>A0ABP9VYC7_9BACT</name>
<dbReference type="Proteomes" id="UP001416858">
    <property type="component" value="Unassembled WGS sequence"/>
</dbReference>
<proteinExistence type="predicted"/>
<evidence type="ECO:0000313" key="2">
    <source>
        <dbReference type="Proteomes" id="UP001416858"/>
    </source>
</evidence>
<sequence length="104" mass="11183">MRNAVFLGAKLFRKTGTAPASFEGPVPVLEKLDSNPEFSPKVYPFLPCVTTTQAAGGVVANPYISDTCDRFIGGERLPAAIATFHAEFVKALPRQNLAISTWAN</sequence>